<feature type="signal peptide" evidence="2">
    <location>
        <begin position="1"/>
        <end position="21"/>
    </location>
</feature>
<evidence type="ECO:0000256" key="2">
    <source>
        <dbReference type="SAM" id="SignalP"/>
    </source>
</evidence>
<accession>A0A5C1QDE5</accession>
<name>A0A5C1QDE5_9SPIO</name>
<keyword evidence="1" id="KW-1133">Transmembrane helix</keyword>
<evidence type="ECO:0000313" key="4">
    <source>
        <dbReference type="Proteomes" id="UP000323824"/>
    </source>
</evidence>
<evidence type="ECO:0000313" key="3">
    <source>
        <dbReference type="EMBL" id="QEN04999.1"/>
    </source>
</evidence>
<feature type="chain" id="PRO_5023071611" description="DUF5683 domain-containing protein" evidence="2">
    <location>
        <begin position="22"/>
        <end position="251"/>
    </location>
</feature>
<reference evidence="3 4" key="2">
    <citation type="submission" date="2019-09" db="EMBL/GenBank/DDBJ databases">
        <title>Complete Genome Sequence and Methylome Analysis of free living Spirochaetas.</title>
        <authorList>
            <person name="Leshcheva N."/>
            <person name="Mikheeva N."/>
        </authorList>
    </citation>
    <scope>NUCLEOTIDE SEQUENCE [LARGE SCALE GENOMIC DNA]</scope>
    <source>
        <strain evidence="3 4">P</strain>
    </source>
</reference>
<feature type="transmembrane region" description="Helical" evidence="1">
    <location>
        <begin position="171"/>
        <end position="193"/>
    </location>
</feature>
<proteinExistence type="predicted"/>
<dbReference type="Proteomes" id="UP000323824">
    <property type="component" value="Chromosome"/>
</dbReference>
<keyword evidence="4" id="KW-1185">Reference proteome</keyword>
<keyword evidence="1" id="KW-0472">Membrane</keyword>
<gene>
    <name evidence="3" type="ORF">EW093_09850</name>
</gene>
<organism evidence="3 4">
    <name type="scientific">Thiospirochaeta perfilievii</name>
    <dbReference type="NCBI Taxonomy" id="252967"/>
    <lineage>
        <taxon>Bacteria</taxon>
        <taxon>Pseudomonadati</taxon>
        <taxon>Spirochaetota</taxon>
        <taxon>Spirochaetia</taxon>
        <taxon>Spirochaetales</taxon>
        <taxon>Spirochaetaceae</taxon>
        <taxon>Thiospirochaeta</taxon>
    </lineage>
</organism>
<dbReference type="AlphaFoldDB" id="A0A5C1QDE5"/>
<feature type="transmembrane region" description="Helical" evidence="1">
    <location>
        <begin position="213"/>
        <end position="233"/>
    </location>
</feature>
<keyword evidence="2" id="KW-0732">Signal</keyword>
<dbReference type="KEGG" id="sper:EW093_09850"/>
<evidence type="ECO:0000256" key="1">
    <source>
        <dbReference type="SAM" id="Phobius"/>
    </source>
</evidence>
<sequence>MKRNVLLVVMLLLASMIFSQDYVDVVEKKDGSILKGIVIENKINDYVKIELTGGSVFKIEYRDIDLMRKEKVASSGTNSSIVINNSNNNSNGANKSLIGYDHFQLVSILEDLPLSKLKKVKIDSDLIRTTDIGTRMIVYNSLEKESALGYTVLNIFLPGIGSVMQGDKKGWLYFISSSLCYLIGYSLISDYAVEPMYDDSYYYGESSSNESQFFLGAGLMVVSGLINISSWFAPTTYKNEYNKQLRTTLMY</sequence>
<protein>
    <recommendedName>
        <fullName evidence="5">DUF5683 domain-containing protein</fullName>
    </recommendedName>
</protein>
<dbReference type="RefSeq" id="WP_149568240.1">
    <property type="nucleotide sequence ID" value="NZ_CP035807.1"/>
</dbReference>
<dbReference type="EMBL" id="CP035807">
    <property type="protein sequence ID" value="QEN04999.1"/>
    <property type="molecule type" value="Genomic_DNA"/>
</dbReference>
<reference evidence="3 4" key="1">
    <citation type="submission" date="2019-02" db="EMBL/GenBank/DDBJ databases">
        <authorList>
            <person name="Fomenkov A."/>
            <person name="Dubinina G."/>
            <person name="Grabovich M."/>
            <person name="Vincze T."/>
            <person name="Roberts R.J."/>
        </authorList>
    </citation>
    <scope>NUCLEOTIDE SEQUENCE [LARGE SCALE GENOMIC DNA]</scope>
    <source>
        <strain evidence="3 4">P</strain>
    </source>
</reference>
<keyword evidence="1" id="KW-0812">Transmembrane</keyword>
<evidence type="ECO:0008006" key="5">
    <source>
        <dbReference type="Google" id="ProtNLM"/>
    </source>
</evidence>
<dbReference type="OrthoDB" id="1014848at2"/>